<proteinExistence type="predicted"/>
<evidence type="ECO:0000256" key="6">
    <source>
        <dbReference type="SAM" id="Coils"/>
    </source>
</evidence>
<dbReference type="SUPFAM" id="SSF55874">
    <property type="entry name" value="ATPase domain of HSP90 chaperone/DNA topoisomerase II/histidine kinase"/>
    <property type="match status" value="1"/>
</dbReference>
<dbReference type="InterPro" id="IPR036890">
    <property type="entry name" value="HATPase_C_sf"/>
</dbReference>
<evidence type="ECO:0000256" key="4">
    <source>
        <dbReference type="ARBA" id="ARBA00022777"/>
    </source>
</evidence>
<organism evidence="8 9">
    <name type="scientific">Candidatus Clostridium stratigraminis</name>
    <dbReference type="NCBI Taxonomy" id="3381661"/>
    <lineage>
        <taxon>Bacteria</taxon>
        <taxon>Bacillati</taxon>
        <taxon>Bacillota</taxon>
        <taxon>Clostridia</taxon>
        <taxon>Eubacteriales</taxon>
        <taxon>Clostridiaceae</taxon>
        <taxon>Clostridium</taxon>
    </lineage>
</organism>
<evidence type="ECO:0000313" key="9">
    <source>
        <dbReference type="Proteomes" id="UP001623591"/>
    </source>
</evidence>
<evidence type="ECO:0000256" key="3">
    <source>
        <dbReference type="ARBA" id="ARBA00022553"/>
    </source>
</evidence>
<keyword evidence="3" id="KW-0597">Phosphoprotein</keyword>
<dbReference type="PANTHER" id="PTHR43547:SF2">
    <property type="entry name" value="HYBRID SIGNAL TRANSDUCTION HISTIDINE KINASE C"/>
    <property type="match status" value="1"/>
</dbReference>
<dbReference type="InterPro" id="IPR005467">
    <property type="entry name" value="His_kinase_dom"/>
</dbReference>
<accession>A0ABW8T1P2</accession>
<dbReference type="SMART" id="SM00388">
    <property type="entry name" value="HisKA"/>
    <property type="match status" value="1"/>
</dbReference>
<dbReference type="InterPro" id="IPR003594">
    <property type="entry name" value="HATPase_dom"/>
</dbReference>
<keyword evidence="9" id="KW-1185">Reference proteome</keyword>
<dbReference type="EMBL" id="JBJHZZ010000001">
    <property type="protein sequence ID" value="MFL0245693.1"/>
    <property type="molecule type" value="Genomic_DNA"/>
</dbReference>
<dbReference type="PANTHER" id="PTHR43547">
    <property type="entry name" value="TWO-COMPONENT HISTIDINE KINASE"/>
    <property type="match status" value="1"/>
</dbReference>
<protein>
    <recommendedName>
        <fullName evidence="2">histidine kinase</fullName>
        <ecNumber evidence="2">2.7.13.3</ecNumber>
    </recommendedName>
</protein>
<comment type="catalytic activity">
    <reaction evidence="1">
        <text>ATP + protein L-histidine = ADP + protein N-phospho-L-histidine.</text>
        <dbReference type="EC" id="2.7.13.3"/>
    </reaction>
</comment>
<dbReference type="Gene3D" id="3.30.565.10">
    <property type="entry name" value="Histidine kinase-like ATPase, C-terminal domain"/>
    <property type="match status" value="1"/>
</dbReference>
<dbReference type="Pfam" id="PF00512">
    <property type="entry name" value="HisKA"/>
    <property type="match status" value="1"/>
</dbReference>
<feature type="coiled-coil region" evidence="6">
    <location>
        <begin position="303"/>
        <end position="330"/>
    </location>
</feature>
<dbReference type="SMART" id="SM00387">
    <property type="entry name" value="HATPase_c"/>
    <property type="match status" value="1"/>
</dbReference>
<dbReference type="Proteomes" id="UP001623591">
    <property type="component" value="Unassembled WGS sequence"/>
</dbReference>
<dbReference type="Pfam" id="PF02518">
    <property type="entry name" value="HATPase_c"/>
    <property type="match status" value="1"/>
</dbReference>
<name>A0ABW8T1P2_9CLOT</name>
<dbReference type="CDD" id="cd00082">
    <property type="entry name" value="HisKA"/>
    <property type="match status" value="1"/>
</dbReference>
<dbReference type="RefSeq" id="WP_406768146.1">
    <property type="nucleotide sequence ID" value="NZ_JBJHZZ010000001.1"/>
</dbReference>
<dbReference type="GO" id="GO:0016301">
    <property type="term" value="F:kinase activity"/>
    <property type="evidence" value="ECO:0007669"/>
    <property type="project" value="UniProtKB-KW"/>
</dbReference>
<keyword evidence="5" id="KW-0902">Two-component regulatory system</keyword>
<dbReference type="InterPro" id="IPR003661">
    <property type="entry name" value="HisK_dim/P_dom"/>
</dbReference>
<dbReference type="InterPro" id="IPR004358">
    <property type="entry name" value="Sig_transdc_His_kin-like_C"/>
</dbReference>
<dbReference type="PRINTS" id="PR00344">
    <property type="entry name" value="BCTRLSENSOR"/>
</dbReference>
<evidence type="ECO:0000259" key="7">
    <source>
        <dbReference type="PROSITE" id="PS50109"/>
    </source>
</evidence>
<evidence type="ECO:0000313" key="8">
    <source>
        <dbReference type="EMBL" id="MFL0245693.1"/>
    </source>
</evidence>
<feature type="domain" description="Histidine kinase" evidence="7">
    <location>
        <begin position="334"/>
        <end position="557"/>
    </location>
</feature>
<sequence>MKLQILIDLIKDNQKFLLKRILYYAKLYDYVKYTSTLEEAWIVSISGLSQTLVEAILTDPKVPEIFVDQDFKHSPISSFGIAEAQKHRKRGVTLEMFLSLMKYYRQSYLDLIRDSIQDIEQKYMFELWINRYFDNNEIAFCSEWNSKSKDKLLSELQTTNRNLTNEKNKYLTIFESISNPAFVLDNGNYCININYAAQQLINESMQSPGYIYYSNLPSKLKLIEVLPWLYDDFMEFFLGGDLETSIEKDFDSPTQGLRNLSIKFSRMLDVSDKFQGAIILIEDLTERKKIEDQLAQMHFNELLKIQQEQLLKIEREKNEALENSIRLKDEFLYLISHEFKTPIAVISLALQSINTLYRSQIPNSMGKLISTIGLNTNRQLRLVNNLLEITRINSGNLKIKKGTFDIVYLINSLVNSVEYIAEQKSVEIRFTSKFKKKEILVDEEKIERIILNLLSNALKFTPSGKSINVSLTNKKYKNKDMISISVQDEGIGIPKNKQALIFEKFGQVDTSLSRQAEGIGIGLHLVKLLVNALDAYIFLESEEQKGSNFIVLIPATKRMSVDKTPSASNITEDFVERENRIVKEIEIEFSDIYL</sequence>
<dbReference type="Gene3D" id="3.30.450.20">
    <property type="entry name" value="PAS domain"/>
    <property type="match status" value="1"/>
</dbReference>
<evidence type="ECO:0000256" key="1">
    <source>
        <dbReference type="ARBA" id="ARBA00000085"/>
    </source>
</evidence>
<keyword evidence="4 8" id="KW-0808">Transferase</keyword>
<dbReference type="EC" id="2.7.13.3" evidence="2"/>
<evidence type="ECO:0000256" key="2">
    <source>
        <dbReference type="ARBA" id="ARBA00012438"/>
    </source>
</evidence>
<keyword evidence="6" id="KW-0175">Coiled coil</keyword>
<dbReference type="InterPro" id="IPR036097">
    <property type="entry name" value="HisK_dim/P_sf"/>
</dbReference>
<keyword evidence="4 8" id="KW-0418">Kinase</keyword>
<reference evidence="8 9" key="1">
    <citation type="submission" date="2024-11" db="EMBL/GenBank/DDBJ databases">
        <authorList>
            <person name="Heng Y.C."/>
            <person name="Lim A.C.H."/>
            <person name="Lee J.K.Y."/>
            <person name="Kittelmann S."/>
        </authorList>
    </citation>
    <scope>NUCLEOTIDE SEQUENCE [LARGE SCALE GENOMIC DNA]</scope>
    <source>
        <strain evidence="8 9">WILCCON 0185</strain>
    </source>
</reference>
<dbReference type="SUPFAM" id="SSF47384">
    <property type="entry name" value="Homodimeric domain of signal transducing histidine kinase"/>
    <property type="match status" value="1"/>
</dbReference>
<dbReference type="PROSITE" id="PS50109">
    <property type="entry name" value="HIS_KIN"/>
    <property type="match status" value="1"/>
</dbReference>
<gene>
    <name evidence="8" type="ORF">ACJDUG_01720</name>
</gene>
<comment type="caution">
    <text evidence="8">The sequence shown here is derived from an EMBL/GenBank/DDBJ whole genome shotgun (WGS) entry which is preliminary data.</text>
</comment>
<dbReference type="Gene3D" id="1.10.287.130">
    <property type="match status" value="1"/>
</dbReference>
<evidence type="ECO:0000256" key="5">
    <source>
        <dbReference type="ARBA" id="ARBA00023012"/>
    </source>
</evidence>